<feature type="chain" id="PRO_5045733782" description="Lipocalin-like domain-containing protein" evidence="1">
    <location>
        <begin position="23"/>
        <end position="127"/>
    </location>
</feature>
<dbReference type="RefSeq" id="WP_320185388.1">
    <property type="nucleotide sequence ID" value="NZ_CP138332.1"/>
</dbReference>
<proteinExistence type="predicted"/>
<evidence type="ECO:0000313" key="3">
    <source>
        <dbReference type="Proteomes" id="UP001597525"/>
    </source>
</evidence>
<reference evidence="3" key="1">
    <citation type="journal article" date="2019" name="Int. J. Syst. Evol. Microbiol.">
        <title>The Global Catalogue of Microorganisms (GCM) 10K type strain sequencing project: providing services to taxonomists for standard genome sequencing and annotation.</title>
        <authorList>
            <consortium name="The Broad Institute Genomics Platform"/>
            <consortium name="The Broad Institute Genome Sequencing Center for Infectious Disease"/>
            <person name="Wu L."/>
            <person name="Ma J."/>
        </authorList>
    </citation>
    <scope>NUCLEOTIDE SEQUENCE [LARGE SCALE GENOMIC DNA]</scope>
    <source>
        <strain evidence="3">KCTC 22814</strain>
    </source>
</reference>
<sequence length="127" mass="13664">MKAAIKILGLLMVSVFIFSACSKDDDPADNDLFVGTYNGSVAFSSSNDGEADVTSTEGSVRVVKVGDNYSFNFSNSIPTLSDIKMEKNDNTSIVFSDDAIGSITVTASTLRILYNRDGRTWTANADR</sequence>
<organism evidence="2 3">
    <name type="scientific">Sphingobacterium bambusae</name>
    <dbReference type="NCBI Taxonomy" id="662858"/>
    <lineage>
        <taxon>Bacteria</taxon>
        <taxon>Pseudomonadati</taxon>
        <taxon>Bacteroidota</taxon>
        <taxon>Sphingobacteriia</taxon>
        <taxon>Sphingobacteriales</taxon>
        <taxon>Sphingobacteriaceae</taxon>
        <taxon>Sphingobacterium</taxon>
    </lineage>
</organism>
<feature type="signal peptide" evidence="1">
    <location>
        <begin position="1"/>
        <end position="22"/>
    </location>
</feature>
<keyword evidence="3" id="KW-1185">Reference proteome</keyword>
<dbReference type="Proteomes" id="UP001597525">
    <property type="component" value="Unassembled WGS sequence"/>
</dbReference>
<evidence type="ECO:0008006" key="4">
    <source>
        <dbReference type="Google" id="ProtNLM"/>
    </source>
</evidence>
<dbReference type="PROSITE" id="PS51257">
    <property type="entry name" value="PROKAR_LIPOPROTEIN"/>
    <property type="match status" value="1"/>
</dbReference>
<comment type="caution">
    <text evidence="2">The sequence shown here is derived from an EMBL/GenBank/DDBJ whole genome shotgun (WGS) entry which is preliminary data.</text>
</comment>
<accession>A0ABW6BJ60</accession>
<gene>
    <name evidence="2" type="ORF">ACFS7Y_19330</name>
</gene>
<keyword evidence="1" id="KW-0732">Signal</keyword>
<name>A0ABW6BJ60_9SPHI</name>
<dbReference type="EMBL" id="JBHUPB010000014">
    <property type="protein sequence ID" value="MFD2969555.1"/>
    <property type="molecule type" value="Genomic_DNA"/>
</dbReference>
<evidence type="ECO:0000256" key="1">
    <source>
        <dbReference type="SAM" id="SignalP"/>
    </source>
</evidence>
<protein>
    <recommendedName>
        <fullName evidence="4">Lipocalin-like domain-containing protein</fullName>
    </recommendedName>
</protein>
<evidence type="ECO:0000313" key="2">
    <source>
        <dbReference type="EMBL" id="MFD2969555.1"/>
    </source>
</evidence>